<keyword evidence="3" id="KW-1185">Reference proteome</keyword>
<dbReference type="Proteomes" id="UP000004949">
    <property type="component" value="Unassembled WGS sequence"/>
</dbReference>
<gene>
    <name evidence="2" type="ORF">GMO_23740</name>
</gene>
<dbReference type="PATRIC" id="fig|1088869.3.peg.2368"/>
<name>G6XLX4_9PROT</name>
<evidence type="ECO:0000313" key="2">
    <source>
        <dbReference type="EMBL" id="EHH67378.1"/>
    </source>
</evidence>
<protein>
    <submittedName>
        <fullName evidence="2">Uncharacterized protein</fullName>
    </submittedName>
</protein>
<dbReference type="AlphaFoldDB" id="G6XLX4"/>
<dbReference type="STRING" id="1088869.GMO_23740"/>
<evidence type="ECO:0000256" key="1">
    <source>
        <dbReference type="SAM" id="MobiDB-lite"/>
    </source>
</evidence>
<feature type="region of interest" description="Disordered" evidence="1">
    <location>
        <begin position="16"/>
        <end position="38"/>
    </location>
</feature>
<evidence type="ECO:0000313" key="3">
    <source>
        <dbReference type="Proteomes" id="UP000004949"/>
    </source>
</evidence>
<proteinExistence type="predicted"/>
<comment type="caution">
    <text evidence="2">The sequence shown here is derived from an EMBL/GenBank/DDBJ whole genome shotgun (WGS) entry which is preliminary data.</text>
</comment>
<accession>G6XLX4</accession>
<reference evidence="2 3" key="1">
    <citation type="submission" date="2011-10" db="EMBL/GenBank/DDBJ databases">
        <title>Genome sequence of Gluconobacter morbifer G707, isolated from Drosophila gut.</title>
        <authorList>
            <person name="Lee W.-J."/>
            <person name="Kim E.-K."/>
        </authorList>
    </citation>
    <scope>NUCLEOTIDE SEQUENCE [LARGE SCALE GENOMIC DNA]</scope>
    <source>
        <strain evidence="2 3">G707</strain>
    </source>
</reference>
<sequence>MMMCHGSWIMTRSFPSAKNNLHSRPRDGTDVPTGRGIA</sequence>
<dbReference type="EMBL" id="AGQV01000010">
    <property type="protein sequence ID" value="EHH67378.1"/>
    <property type="molecule type" value="Genomic_DNA"/>
</dbReference>
<organism evidence="2 3">
    <name type="scientific">Gluconobacter morbifer G707</name>
    <dbReference type="NCBI Taxonomy" id="1088869"/>
    <lineage>
        <taxon>Bacteria</taxon>
        <taxon>Pseudomonadati</taxon>
        <taxon>Pseudomonadota</taxon>
        <taxon>Alphaproteobacteria</taxon>
        <taxon>Acetobacterales</taxon>
        <taxon>Acetobacteraceae</taxon>
        <taxon>Gluconobacter</taxon>
    </lineage>
</organism>